<dbReference type="InterPro" id="IPR005018">
    <property type="entry name" value="DOMON_domain"/>
</dbReference>
<dbReference type="InterPro" id="IPR000945">
    <property type="entry name" value="DBH-like"/>
</dbReference>
<dbReference type="RefSeq" id="XP_037895913.1">
    <property type="nucleotide sequence ID" value="XM_038039985.1"/>
</dbReference>
<keyword evidence="4" id="KW-0560">Oxidoreductase</keyword>
<dbReference type="FunFam" id="2.60.120.310:FF:000004">
    <property type="entry name" value="DBH-like monooxygenase protein 1"/>
    <property type="match status" value="1"/>
</dbReference>
<evidence type="ECO:0000256" key="4">
    <source>
        <dbReference type="ARBA" id="ARBA00023002"/>
    </source>
</evidence>
<dbReference type="Gene3D" id="2.60.120.310">
    <property type="entry name" value="Copper type II, ascorbate-dependent monooxygenase, N-terminal domain"/>
    <property type="match status" value="1"/>
</dbReference>
<dbReference type="GO" id="GO:0042421">
    <property type="term" value="P:norepinephrine biosynthetic process"/>
    <property type="evidence" value="ECO:0007669"/>
    <property type="project" value="TreeGrafter"/>
</dbReference>
<dbReference type="InterPro" id="IPR045266">
    <property type="entry name" value="DOH_DOMON"/>
</dbReference>
<keyword evidence="11" id="KW-1185">Reference proteome</keyword>
<keyword evidence="9" id="KW-0732">Signal</keyword>
<gene>
    <name evidence="12" type="primary">LOC119641376</name>
</gene>
<dbReference type="GO" id="GO:0042420">
    <property type="term" value="P:dopamine catabolic process"/>
    <property type="evidence" value="ECO:0007669"/>
    <property type="project" value="TreeGrafter"/>
</dbReference>
<keyword evidence="6" id="KW-0503">Monooxygenase</keyword>
<keyword evidence="5" id="KW-0186">Copper</keyword>
<comment type="cofactor">
    <cofactor evidence="1">
        <name>Cu(2+)</name>
        <dbReference type="ChEBI" id="CHEBI:29036"/>
    </cofactor>
</comment>
<dbReference type="Pfam" id="PF01082">
    <property type="entry name" value="Cu2_monooxygen"/>
    <property type="match status" value="1"/>
</dbReference>
<dbReference type="InterPro" id="IPR008977">
    <property type="entry name" value="PHM/PNGase_F_dom_sf"/>
</dbReference>
<dbReference type="GO" id="GO:0006589">
    <property type="term" value="P:octopamine biosynthetic process"/>
    <property type="evidence" value="ECO:0007669"/>
    <property type="project" value="TreeGrafter"/>
</dbReference>
<dbReference type="SUPFAM" id="SSF49742">
    <property type="entry name" value="PHM/PNGase F"/>
    <property type="match status" value="2"/>
</dbReference>
<evidence type="ECO:0000256" key="7">
    <source>
        <dbReference type="ARBA" id="ARBA00023157"/>
    </source>
</evidence>
<feature type="domain" description="DOMON" evidence="10">
    <location>
        <begin position="93"/>
        <end position="212"/>
    </location>
</feature>
<reference evidence="12" key="1">
    <citation type="submission" date="2025-08" db="UniProtKB">
        <authorList>
            <consortium name="RefSeq"/>
        </authorList>
    </citation>
    <scope>IDENTIFICATION</scope>
    <source>
        <tissue evidence="12">Whole body pupa</tissue>
    </source>
</reference>
<evidence type="ECO:0000256" key="1">
    <source>
        <dbReference type="ARBA" id="ARBA00001973"/>
    </source>
</evidence>
<dbReference type="Pfam" id="PF03712">
    <property type="entry name" value="Cu2_monoox_C"/>
    <property type="match status" value="1"/>
</dbReference>
<dbReference type="GeneID" id="119641376"/>
<dbReference type="InterPro" id="IPR000323">
    <property type="entry name" value="Cu2_ascorb_mOase_N"/>
</dbReference>
<dbReference type="SMART" id="SM00664">
    <property type="entry name" value="DoH"/>
    <property type="match status" value="1"/>
</dbReference>
<dbReference type="KEGG" id="gfs:119641376"/>
<evidence type="ECO:0000256" key="3">
    <source>
        <dbReference type="ARBA" id="ARBA00022723"/>
    </source>
</evidence>
<evidence type="ECO:0000256" key="6">
    <source>
        <dbReference type="ARBA" id="ARBA00023033"/>
    </source>
</evidence>
<dbReference type="InterPro" id="IPR014784">
    <property type="entry name" value="Cu2_ascorb_mOase-like_C"/>
</dbReference>
<organism evidence="11 12">
    <name type="scientific">Glossina fuscipes</name>
    <dbReference type="NCBI Taxonomy" id="7396"/>
    <lineage>
        <taxon>Eukaryota</taxon>
        <taxon>Metazoa</taxon>
        <taxon>Ecdysozoa</taxon>
        <taxon>Arthropoda</taxon>
        <taxon>Hexapoda</taxon>
        <taxon>Insecta</taxon>
        <taxon>Pterygota</taxon>
        <taxon>Neoptera</taxon>
        <taxon>Endopterygota</taxon>
        <taxon>Diptera</taxon>
        <taxon>Brachycera</taxon>
        <taxon>Muscomorpha</taxon>
        <taxon>Hippoboscoidea</taxon>
        <taxon>Glossinidae</taxon>
        <taxon>Glossina</taxon>
    </lineage>
</organism>
<dbReference type="GO" id="GO:0005615">
    <property type="term" value="C:extracellular space"/>
    <property type="evidence" value="ECO:0007669"/>
    <property type="project" value="TreeGrafter"/>
</dbReference>
<accession>A0A9C5ZC56</accession>
<dbReference type="PROSITE" id="PS00084">
    <property type="entry name" value="CU2_MONOOXYGENASE_1"/>
    <property type="match status" value="1"/>
</dbReference>
<keyword evidence="3" id="KW-0479">Metal-binding</keyword>
<name>A0A9C5ZC56_9MUSC</name>
<dbReference type="PROSITE" id="PS50836">
    <property type="entry name" value="DOMON"/>
    <property type="match status" value="1"/>
</dbReference>
<dbReference type="FunFam" id="2.60.120.230:FF:000001">
    <property type="entry name" value="Monooxygenase, DBH-like 1"/>
    <property type="match status" value="1"/>
</dbReference>
<dbReference type="PANTHER" id="PTHR10157:SF23">
    <property type="entry name" value="MOXD1 HOMOLOG 1"/>
    <property type="match status" value="1"/>
</dbReference>
<dbReference type="GO" id="GO:0004500">
    <property type="term" value="F:dopamine beta-monooxygenase activity"/>
    <property type="evidence" value="ECO:0007669"/>
    <property type="project" value="InterPro"/>
</dbReference>
<feature type="signal peptide" evidence="9">
    <location>
        <begin position="1"/>
        <end position="27"/>
    </location>
</feature>
<evidence type="ECO:0000256" key="2">
    <source>
        <dbReference type="ARBA" id="ARBA00010676"/>
    </source>
</evidence>
<dbReference type="InterPro" id="IPR036939">
    <property type="entry name" value="Cu2_ascorb_mOase_N_sf"/>
</dbReference>
<dbReference type="Pfam" id="PF03351">
    <property type="entry name" value="DOMON"/>
    <property type="match status" value="1"/>
</dbReference>
<dbReference type="GO" id="GO:0030667">
    <property type="term" value="C:secretory granule membrane"/>
    <property type="evidence" value="ECO:0007669"/>
    <property type="project" value="TreeGrafter"/>
</dbReference>
<evidence type="ECO:0000313" key="11">
    <source>
        <dbReference type="Proteomes" id="UP000092443"/>
    </source>
</evidence>
<evidence type="ECO:0000256" key="8">
    <source>
        <dbReference type="ARBA" id="ARBA00023180"/>
    </source>
</evidence>
<dbReference type="PANTHER" id="PTHR10157">
    <property type="entry name" value="DOPAMINE BETA HYDROXYLASE RELATED"/>
    <property type="match status" value="1"/>
</dbReference>
<dbReference type="AlphaFoldDB" id="A0A9C5ZC56"/>
<feature type="chain" id="PRO_5038363687" evidence="9">
    <location>
        <begin position="28"/>
        <end position="735"/>
    </location>
</feature>
<evidence type="ECO:0000256" key="5">
    <source>
        <dbReference type="ARBA" id="ARBA00023008"/>
    </source>
</evidence>
<sequence length="735" mass="83865">MSLFFSVMRFWRIAFILMLYLKTTVTAWSRDADAEHAIEQRRHARHTNNSHFKNNSRLMNSSSFVCNDTGDDIANDAVRHTDWHRVEMMDSNGLYWLEWWLKSKEIHFRVTVNTQGFIGLGFSRKTGRMSGADMVILWVDDRTGKANALDCYGSAVHHNVAPIQDDTQNYIVLNGFQNSTHTQIEFSREIETCDPYDLPLGSDTLKVLWSFGDTDPTHGNLKGHGKNRGHKSLHLMGPMFHKSHILSAASRHNQEIHKWDVTVQNVSIQSTMDTLYWCKILQAPTLVEKHHIIGYEALLSRNGPNSQPLVHHMTLFECSTKSYPGSDPASWNVWVRSSGAVCNSNLLTPRDWDACITPVAVWSIGSTGQFLPQHVGIPVGGKAGAKYYMLEIHYDNPHGQQAFDHSGFRIHYSKHLRKNDAGIMISGVSISDTQLIPPGQKLYRNVGICGPSCSNVMFPETGIKIISGILHSHRAGRKMTLRHVRDGKELPRIIEDDNYDYNYQQVRQLENETVVMPGDYIITDCAYETSNRKRPTFGGYSTKQEMCLSFLTYYPRIDLAGCYSMTPVREFFETFGVYQFYSLNMTDVENLFLYNGDILDYIPNTIYAKTKKNRSNLTEEDVLYEDSLLNKLIISDPVEFHDRTFLSHLNLLPWTEPLFTKRVEYSMINGKHMTFCRVANDGVSIPSEIIRYPNFTAFVKPPSPCPYHMLMDSPPLISTASRIGSLTLLMLFTLF</sequence>
<dbReference type="InterPro" id="IPR020611">
    <property type="entry name" value="Cu2_ascorb_mOase_CS-1"/>
</dbReference>
<protein>
    <submittedName>
        <fullName evidence="12">MOXD1 homolog 1</fullName>
    </submittedName>
</protein>
<proteinExistence type="inferred from homology"/>
<dbReference type="GO" id="GO:0005507">
    <property type="term" value="F:copper ion binding"/>
    <property type="evidence" value="ECO:0007669"/>
    <property type="project" value="InterPro"/>
</dbReference>
<evidence type="ECO:0000256" key="9">
    <source>
        <dbReference type="SAM" id="SignalP"/>
    </source>
</evidence>
<keyword evidence="8" id="KW-0325">Glycoprotein</keyword>
<evidence type="ECO:0000259" key="10">
    <source>
        <dbReference type="PROSITE" id="PS50836"/>
    </source>
</evidence>
<keyword evidence="7" id="KW-1015">Disulfide bond</keyword>
<dbReference type="CDD" id="cd09631">
    <property type="entry name" value="DOMON_DOH"/>
    <property type="match status" value="1"/>
</dbReference>
<evidence type="ECO:0000313" key="12">
    <source>
        <dbReference type="RefSeq" id="XP_037895913.1"/>
    </source>
</evidence>
<dbReference type="InterPro" id="IPR024548">
    <property type="entry name" value="Cu2_monoox_C"/>
</dbReference>
<dbReference type="Gene3D" id="2.60.120.230">
    <property type="match status" value="1"/>
</dbReference>
<comment type="similarity">
    <text evidence="2">Belongs to the copper type II ascorbate-dependent monooxygenase family.</text>
</comment>
<dbReference type="Proteomes" id="UP000092443">
    <property type="component" value="Unplaced"/>
</dbReference>